<dbReference type="Pfam" id="PF01535">
    <property type="entry name" value="PPR"/>
    <property type="match status" value="3"/>
</dbReference>
<dbReference type="GO" id="GO:0009451">
    <property type="term" value="P:RNA modification"/>
    <property type="evidence" value="ECO:0007669"/>
    <property type="project" value="InterPro"/>
</dbReference>
<feature type="compositionally biased region" description="Pro residues" evidence="3">
    <location>
        <begin position="1"/>
        <end position="13"/>
    </location>
</feature>
<keyword evidence="5" id="KW-1185">Reference proteome</keyword>
<organism evidence="4 5">
    <name type="scientific">Platanthera zijinensis</name>
    <dbReference type="NCBI Taxonomy" id="2320716"/>
    <lineage>
        <taxon>Eukaryota</taxon>
        <taxon>Viridiplantae</taxon>
        <taxon>Streptophyta</taxon>
        <taxon>Embryophyta</taxon>
        <taxon>Tracheophyta</taxon>
        <taxon>Spermatophyta</taxon>
        <taxon>Magnoliopsida</taxon>
        <taxon>Liliopsida</taxon>
        <taxon>Asparagales</taxon>
        <taxon>Orchidaceae</taxon>
        <taxon>Orchidoideae</taxon>
        <taxon>Orchideae</taxon>
        <taxon>Orchidinae</taxon>
        <taxon>Platanthera</taxon>
    </lineage>
</organism>
<proteinExistence type="predicted"/>
<evidence type="ECO:0000313" key="4">
    <source>
        <dbReference type="EMBL" id="KAK8950940.1"/>
    </source>
</evidence>
<name>A0AAP0BUR0_9ASPA</name>
<feature type="repeat" description="PPR" evidence="2">
    <location>
        <begin position="160"/>
        <end position="194"/>
    </location>
</feature>
<dbReference type="PANTHER" id="PTHR47926">
    <property type="entry name" value="PENTATRICOPEPTIDE REPEAT-CONTAINING PROTEIN"/>
    <property type="match status" value="1"/>
</dbReference>
<dbReference type="Pfam" id="PF20431">
    <property type="entry name" value="E_motif"/>
    <property type="match status" value="1"/>
</dbReference>
<dbReference type="EMBL" id="JBBWWQ010000003">
    <property type="protein sequence ID" value="KAK8950940.1"/>
    <property type="molecule type" value="Genomic_DNA"/>
</dbReference>
<dbReference type="FunFam" id="1.25.40.10:FF:000348">
    <property type="entry name" value="Pentatricopeptide repeat-containing protein chloroplastic"/>
    <property type="match status" value="1"/>
</dbReference>
<dbReference type="GO" id="GO:0003723">
    <property type="term" value="F:RNA binding"/>
    <property type="evidence" value="ECO:0007669"/>
    <property type="project" value="InterPro"/>
</dbReference>
<feature type="region of interest" description="Disordered" evidence="3">
    <location>
        <begin position="1"/>
        <end position="35"/>
    </location>
</feature>
<protein>
    <submittedName>
        <fullName evidence="4">Pentatricopeptide repeat-containing protein</fullName>
    </submittedName>
</protein>
<reference evidence="4 5" key="1">
    <citation type="journal article" date="2022" name="Nat. Plants">
        <title>Genomes of leafy and leafless Platanthera orchids illuminate the evolution of mycoheterotrophy.</title>
        <authorList>
            <person name="Li M.H."/>
            <person name="Liu K.W."/>
            <person name="Li Z."/>
            <person name="Lu H.C."/>
            <person name="Ye Q.L."/>
            <person name="Zhang D."/>
            <person name="Wang J.Y."/>
            <person name="Li Y.F."/>
            <person name="Zhong Z.M."/>
            <person name="Liu X."/>
            <person name="Yu X."/>
            <person name="Liu D.K."/>
            <person name="Tu X.D."/>
            <person name="Liu B."/>
            <person name="Hao Y."/>
            <person name="Liao X.Y."/>
            <person name="Jiang Y.T."/>
            <person name="Sun W.H."/>
            <person name="Chen J."/>
            <person name="Chen Y.Q."/>
            <person name="Ai Y."/>
            <person name="Zhai J.W."/>
            <person name="Wu S.S."/>
            <person name="Zhou Z."/>
            <person name="Hsiao Y.Y."/>
            <person name="Wu W.L."/>
            <person name="Chen Y.Y."/>
            <person name="Lin Y.F."/>
            <person name="Hsu J.L."/>
            <person name="Li C.Y."/>
            <person name="Wang Z.W."/>
            <person name="Zhao X."/>
            <person name="Zhong W.Y."/>
            <person name="Ma X.K."/>
            <person name="Ma L."/>
            <person name="Huang J."/>
            <person name="Chen G.Z."/>
            <person name="Huang M.Z."/>
            <person name="Huang L."/>
            <person name="Peng D.H."/>
            <person name="Luo Y.B."/>
            <person name="Zou S.Q."/>
            <person name="Chen S.P."/>
            <person name="Lan S."/>
            <person name="Tsai W.C."/>
            <person name="Van de Peer Y."/>
            <person name="Liu Z.J."/>
        </authorList>
    </citation>
    <scope>NUCLEOTIDE SEQUENCE [LARGE SCALE GENOMIC DNA]</scope>
    <source>
        <strain evidence="4">Lor287</strain>
    </source>
</reference>
<comment type="caution">
    <text evidence="4">The sequence shown here is derived from an EMBL/GenBank/DDBJ whole genome shotgun (WGS) entry which is preliminary data.</text>
</comment>
<accession>A0AAP0BUR0</accession>
<dbReference type="InterPro" id="IPR002885">
    <property type="entry name" value="PPR_rpt"/>
</dbReference>
<dbReference type="Pfam" id="PF13041">
    <property type="entry name" value="PPR_2"/>
    <property type="match status" value="2"/>
</dbReference>
<evidence type="ECO:0000256" key="2">
    <source>
        <dbReference type="PROSITE-ProRule" id="PRU00708"/>
    </source>
</evidence>
<dbReference type="InterPro" id="IPR046960">
    <property type="entry name" value="PPR_At4g14850-like_plant"/>
</dbReference>
<dbReference type="InterPro" id="IPR011990">
    <property type="entry name" value="TPR-like_helical_dom_sf"/>
</dbReference>
<dbReference type="SUPFAM" id="SSF48452">
    <property type="entry name" value="TPR-like"/>
    <property type="match status" value="1"/>
</dbReference>
<dbReference type="PROSITE" id="PS51375">
    <property type="entry name" value="PPR"/>
    <property type="match status" value="2"/>
</dbReference>
<dbReference type="Gene3D" id="1.25.40.10">
    <property type="entry name" value="Tetratricopeptide repeat domain"/>
    <property type="match status" value="3"/>
</dbReference>
<feature type="repeat" description="PPR" evidence="2">
    <location>
        <begin position="292"/>
        <end position="326"/>
    </location>
</feature>
<dbReference type="NCBIfam" id="TIGR00756">
    <property type="entry name" value="PPR"/>
    <property type="match status" value="4"/>
</dbReference>
<dbReference type="Proteomes" id="UP001418222">
    <property type="component" value="Unassembled WGS sequence"/>
</dbReference>
<dbReference type="PANTHER" id="PTHR47926:SF510">
    <property type="entry name" value="PENTATRICOPEPTIDE REPEAT-CONTAINING PROTEIN"/>
    <property type="match status" value="1"/>
</dbReference>
<dbReference type="AlphaFoldDB" id="A0AAP0BUR0"/>
<evidence type="ECO:0000256" key="3">
    <source>
        <dbReference type="SAM" id="MobiDB-lite"/>
    </source>
</evidence>
<keyword evidence="1" id="KW-0677">Repeat</keyword>
<dbReference type="FunFam" id="1.25.40.10:FF:000242">
    <property type="entry name" value="Pentatricopeptide repeat-containing protein"/>
    <property type="match status" value="1"/>
</dbReference>
<evidence type="ECO:0000313" key="5">
    <source>
        <dbReference type="Proteomes" id="UP001418222"/>
    </source>
</evidence>
<sequence length="507" mass="55111">MACSPPPIPPASPHPRLRLPPHHHPSPPIPLPTISSLTKSPSLSSDLSGDVVARTSSIGRLARRGHLAAAAVELSAMLSSPSSPNHITIITLLSACADFSSSPFSFPLGLALHALALKVSLFSSSLHESLLLGTALIDFYSNNGFSDLALQLFDRMPHRNSVTYNTMIAGHMKSGDFNQALDLFHRMPTRDLISWTAIINGCVKNGLSEEALHHFRQMQAERVDPDYVTAVAVAGACSNLGALSQGTWLHRFALKRGLLRNARLQNSLIDMYSKCGRVSIAQQVFDRMPIRTLVSWNSMIAGFALNGFSAEALLLFSEMQKTEFKPDGVSFTAALTSCSHAGMVDEGLRLFRVMQTDFRVVPRIEHYGCLVDLLGRAGLLEEAVSLVESMPMKPNEVLLGSLMAACCVHGDVELAERLMDLLLQVEPETDSNYVLLSNIYAAMGRWEGVGRVRGLMKGIGVKKKPGFSAVEIDGGVHQFVAGDGSDEIYALLGLLHFDMELHRYEPG</sequence>
<feature type="compositionally biased region" description="Basic residues" evidence="3">
    <location>
        <begin position="15"/>
        <end position="25"/>
    </location>
</feature>
<dbReference type="InterPro" id="IPR046848">
    <property type="entry name" value="E_motif"/>
</dbReference>
<gene>
    <name evidence="4" type="primary">PDE247</name>
    <name evidence="4" type="ORF">KSP39_PZI003802</name>
</gene>
<evidence type="ECO:0000256" key="1">
    <source>
        <dbReference type="ARBA" id="ARBA00022737"/>
    </source>
</evidence>